<dbReference type="GO" id="GO:0005737">
    <property type="term" value="C:cytoplasm"/>
    <property type="evidence" value="ECO:0007669"/>
    <property type="project" value="TreeGrafter"/>
</dbReference>
<evidence type="ECO:0000313" key="8">
    <source>
        <dbReference type="Proteomes" id="UP000245119"/>
    </source>
</evidence>
<keyword evidence="4" id="KW-0443">Lipid metabolism</keyword>
<dbReference type="PANTHER" id="PTHR13943">
    <property type="entry name" value="HRAS-LIKE SUPPRESSOR - RELATED"/>
    <property type="match status" value="1"/>
</dbReference>
<dbReference type="InterPro" id="IPR007053">
    <property type="entry name" value="LRAT_dom"/>
</dbReference>
<protein>
    <recommendedName>
        <fullName evidence="6">LRAT domain-containing protein</fullName>
    </recommendedName>
</protein>
<organism evidence="7 8">
    <name type="scientific">Pomacea canaliculata</name>
    <name type="common">Golden apple snail</name>
    <dbReference type="NCBI Taxonomy" id="400727"/>
    <lineage>
        <taxon>Eukaryota</taxon>
        <taxon>Metazoa</taxon>
        <taxon>Spiralia</taxon>
        <taxon>Lophotrochozoa</taxon>
        <taxon>Mollusca</taxon>
        <taxon>Gastropoda</taxon>
        <taxon>Caenogastropoda</taxon>
        <taxon>Architaenioglossa</taxon>
        <taxon>Ampullarioidea</taxon>
        <taxon>Ampullariidae</taxon>
        <taxon>Pomacea</taxon>
    </lineage>
</organism>
<dbReference type="PROSITE" id="PS51934">
    <property type="entry name" value="LRAT"/>
    <property type="match status" value="1"/>
</dbReference>
<keyword evidence="5" id="KW-0812">Transmembrane</keyword>
<dbReference type="GO" id="GO:0004623">
    <property type="term" value="F:phospholipase A2 activity"/>
    <property type="evidence" value="ECO:0007669"/>
    <property type="project" value="TreeGrafter"/>
</dbReference>
<dbReference type="OrthoDB" id="421951at2759"/>
<accession>A0A2T7NMF0</accession>
<dbReference type="Gene3D" id="3.90.1720.10">
    <property type="entry name" value="endopeptidase domain like (from Nostoc punctiforme)"/>
    <property type="match status" value="1"/>
</dbReference>
<evidence type="ECO:0000313" key="7">
    <source>
        <dbReference type="EMBL" id="PVD22332.1"/>
    </source>
</evidence>
<comment type="caution">
    <text evidence="7">The sequence shown here is derived from an EMBL/GenBank/DDBJ whole genome shotgun (WGS) entry which is preliminary data.</text>
</comment>
<feature type="transmembrane region" description="Helical" evidence="5">
    <location>
        <begin position="140"/>
        <end position="160"/>
    </location>
</feature>
<reference evidence="7 8" key="1">
    <citation type="submission" date="2018-04" db="EMBL/GenBank/DDBJ databases">
        <title>The genome of golden apple snail Pomacea canaliculata provides insight into stress tolerance and invasive adaptation.</title>
        <authorList>
            <person name="Liu C."/>
            <person name="Liu B."/>
            <person name="Ren Y."/>
            <person name="Zhang Y."/>
            <person name="Wang H."/>
            <person name="Li S."/>
            <person name="Jiang F."/>
            <person name="Yin L."/>
            <person name="Zhang G."/>
            <person name="Qian W."/>
            <person name="Fan W."/>
        </authorList>
    </citation>
    <scope>NUCLEOTIDE SEQUENCE [LARGE SCALE GENOMIC DNA]</scope>
    <source>
        <strain evidence="7">SZHN2017</strain>
        <tissue evidence="7">Muscle</tissue>
    </source>
</reference>
<dbReference type="GO" id="GO:0016410">
    <property type="term" value="F:N-acyltransferase activity"/>
    <property type="evidence" value="ECO:0007669"/>
    <property type="project" value="TreeGrafter"/>
</dbReference>
<dbReference type="GO" id="GO:0070292">
    <property type="term" value="P:N-acylphosphatidylethanolamine metabolic process"/>
    <property type="evidence" value="ECO:0007669"/>
    <property type="project" value="TreeGrafter"/>
</dbReference>
<evidence type="ECO:0000256" key="1">
    <source>
        <dbReference type="ARBA" id="ARBA00007824"/>
    </source>
</evidence>
<proteinExistence type="inferred from homology"/>
<dbReference type="InterPro" id="IPR051496">
    <property type="entry name" value="H-rev107_PLA/AT"/>
</dbReference>
<feature type="domain" description="LRAT" evidence="6">
    <location>
        <begin position="7"/>
        <end position="136"/>
    </location>
</feature>
<keyword evidence="2" id="KW-0808">Transferase</keyword>
<name>A0A2T7NMF0_POMCA</name>
<evidence type="ECO:0000256" key="5">
    <source>
        <dbReference type="SAM" id="Phobius"/>
    </source>
</evidence>
<keyword evidence="5" id="KW-0472">Membrane</keyword>
<dbReference type="PANTHER" id="PTHR13943:SF77">
    <property type="entry name" value="LRAT DOMAIN-CONTAINING PROTEIN"/>
    <property type="match status" value="1"/>
</dbReference>
<dbReference type="Pfam" id="PF04970">
    <property type="entry name" value="LRAT"/>
    <property type="match status" value="1"/>
</dbReference>
<evidence type="ECO:0000259" key="6">
    <source>
        <dbReference type="PROSITE" id="PS51934"/>
    </source>
</evidence>
<evidence type="ECO:0000256" key="4">
    <source>
        <dbReference type="ARBA" id="ARBA00023098"/>
    </source>
</evidence>
<dbReference type="EMBL" id="PZQS01000011">
    <property type="protein sequence ID" value="PVD22332.1"/>
    <property type="molecule type" value="Genomic_DNA"/>
</dbReference>
<dbReference type="GO" id="GO:0008970">
    <property type="term" value="F:phospholipase A1 activity"/>
    <property type="evidence" value="ECO:0007669"/>
    <property type="project" value="TreeGrafter"/>
</dbReference>
<evidence type="ECO:0000256" key="3">
    <source>
        <dbReference type="ARBA" id="ARBA00022801"/>
    </source>
</evidence>
<keyword evidence="5" id="KW-1133">Transmembrane helix</keyword>
<dbReference type="AlphaFoldDB" id="A0A2T7NMF0"/>
<keyword evidence="8" id="KW-1185">Reference proteome</keyword>
<gene>
    <name evidence="7" type="ORF">C0Q70_18142</name>
</gene>
<dbReference type="Proteomes" id="UP000245119">
    <property type="component" value="Linkage Group LG11"/>
</dbReference>
<sequence length="178" mass="19448">MGETAIEDVYNHNLQQLSELQAGDMIEFKRGDGDVVHLAGEEDDGIDGKADSTHLFTICGRQFNKAVVRVDKFLEVAGNSKAVRNNKKDKRFSPCPPEEIVTNALAKLGKVGYNVLYNNCEHFASLCRYGIGKSSQADSFLTGLSVLTAIATTVCILFGLTKTSKEKKKQEDTQGSNI</sequence>
<comment type="similarity">
    <text evidence="1">Belongs to the H-rev107 family.</text>
</comment>
<keyword evidence="3" id="KW-0378">Hydrolase</keyword>
<evidence type="ECO:0000256" key="2">
    <source>
        <dbReference type="ARBA" id="ARBA00022679"/>
    </source>
</evidence>